<dbReference type="AlphaFoldDB" id="A0A7R8ZGQ1"/>
<evidence type="ECO:0000313" key="2">
    <source>
        <dbReference type="EMBL" id="CAD7204877.1"/>
    </source>
</evidence>
<gene>
    <name evidence="2" type="ORF">TDIB3V08_LOCUS11033</name>
</gene>
<dbReference type="EMBL" id="OA573372">
    <property type="protein sequence ID" value="CAD7204877.1"/>
    <property type="molecule type" value="Genomic_DNA"/>
</dbReference>
<accession>A0A7R8ZGQ1</accession>
<protein>
    <submittedName>
        <fullName evidence="2">Uncharacterized protein</fullName>
    </submittedName>
</protein>
<name>A0A7R8ZGQ1_TIMDO</name>
<sequence>MNLSTSKSVGNILGLHRQTSQQFQQHSLRKSQSTSNCVIISKRGFKPSDRFDPHKREFLTTLSSRLLHISLVPPPETLDDDDEISIGDATSLFLGFGSKLDELLLEDGIVTIRIGDSEVPHNFVKTLSSLDMDIVINDWLREGLLEENEKMTDSFAAFLMPKKQPLPERTSNQTLRLGHPIGTPARYNDFPLRKRLTTLGYNSTTILWEHQTERTQVIRLGADSTTVRHAAFKGHRLTFASTDMCNLHMFVMNKIRKTWIDKFWIPSELNPVDHPSRGQTIQMIPWLYLSEPSAQSPPATGYKREERGGFGVRDSVIGGEAQQAPFNEQRGDRR</sequence>
<reference evidence="2" key="1">
    <citation type="submission" date="2020-11" db="EMBL/GenBank/DDBJ databases">
        <authorList>
            <person name="Tran Van P."/>
        </authorList>
    </citation>
    <scope>NUCLEOTIDE SEQUENCE</scope>
</reference>
<organism evidence="2">
    <name type="scientific">Timema douglasi</name>
    <name type="common">Walking stick</name>
    <dbReference type="NCBI Taxonomy" id="61478"/>
    <lineage>
        <taxon>Eukaryota</taxon>
        <taxon>Metazoa</taxon>
        <taxon>Ecdysozoa</taxon>
        <taxon>Arthropoda</taxon>
        <taxon>Hexapoda</taxon>
        <taxon>Insecta</taxon>
        <taxon>Pterygota</taxon>
        <taxon>Neoptera</taxon>
        <taxon>Polyneoptera</taxon>
        <taxon>Phasmatodea</taxon>
        <taxon>Timematodea</taxon>
        <taxon>Timematoidea</taxon>
        <taxon>Timematidae</taxon>
        <taxon>Timema</taxon>
    </lineage>
</organism>
<proteinExistence type="predicted"/>
<evidence type="ECO:0000256" key="1">
    <source>
        <dbReference type="SAM" id="MobiDB-lite"/>
    </source>
</evidence>
<feature type="region of interest" description="Disordered" evidence="1">
    <location>
        <begin position="294"/>
        <end position="334"/>
    </location>
</feature>